<dbReference type="RefSeq" id="WP_074031448.1">
    <property type="nucleotide sequence ID" value="NZ_CP054160.3"/>
</dbReference>
<dbReference type="Proteomes" id="UP000503464">
    <property type="component" value="Chromosome"/>
</dbReference>
<evidence type="ECO:0000313" key="1">
    <source>
        <dbReference type="EMBL" id="QKJ58222.1"/>
    </source>
</evidence>
<dbReference type="AlphaFoldDB" id="A0A1Q5V9E4"/>
<accession>A0A1Q5V9E4</accession>
<name>A0A1Q5V9E4_SERFO</name>
<proteinExistence type="predicted"/>
<dbReference type="EMBL" id="CP054160">
    <property type="protein sequence ID" value="QKJ58222.1"/>
    <property type="molecule type" value="Genomic_DNA"/>
</dbReference>
<evidence type="ECO:0000313" key="2">
    <source>
        <dbReference type="Proteomes" id="UP000503464"/>
    </source>
</evidence>
<reference evidence="2" key="1">
    <citation type="submission" date="2020-03" db="EMBL/GenBank/DDBJ databases">
        <title>Genome sequences of seven Enterobacteriaceae strains isolated from Canadian wastewater treatment facilities.</title>
        <authorList>
            <person name="Huang H."/>
            <person name="Chmara J.T."/>
            <person name="Duceppe M.-O."/>
        </authorList>
    </citation>
    <scope>NUCLEOTIDE SEQUENCE [LARGE SCALE GENOMIC DNA]</scope>
    <source>
        <strain evidence="2">Biosolid 3</strain>
    </source>
</reference>
<gene>
    <name evidence="1" type="ORF">G9399_07265</name>
</gene>
<organism evidence="1 2">
    <name type="scientific">Serratia fonticola</name>
    <dbReference type="NCBI Taxonomy" id="47917"/>
    <lineage>
        <taxon>Bacteria</taxon>
        <taxon>Pseudomonadati</taxon>
        <taxon>Pseudomonadota</taxon>
        <taxon>Gammaproteobacteria</taxon>
        <taxon>Enterobacterales</taxon>
        <taxon>Yersiniaceae</taxon>
        <taxon>Serratia</taxon>
    </lineage>
</organism>
<sequence length="137" mass="16251">MKINELILKNGFTYQELLKLKNQYRDKKNETYGKGVKTTDDESLKNYILLVSELCGGNMIFLSSVFFVMMFGAYFFSDDINQAIFYLVLFVIFILFYIWINSRGMKLSLLLTAKLIRLRFRMFLYRVSPPKVEYVDK</sequence>
<protein>
    <submittedName>
        <fullName evidence="1">Uncharacterized protein</fullName>
    </submittedName>
</protein>